<dbReference type="PANTHER" id="PTHR37850">
    <property type="entry name" value="STRU PROTEIN"/>
    <property type="match status" value="1"/>
</dbReference>
<dbReference type="InterPro" id="IPR036291">
    <property type="entry name" value="NAD(P)-bd_dom_sf"/>
</dbReference>
<accession>A0A0G1CP84</accession>
<proteinExistence type="predicted"/>
<dbReference type="STRING" id="1618446.UV61_C0002G0286"/>
<dbReference type="Proteomes" id="UP000034050">
    <property type="component" value="Unassembled WGS sequence"/>
</dbReference>
<feature type="domain" description="Oxidoreductase DRL-like catalytic" evidence="1">
    <location>
        <begin position="154"/>
        <end position="313"/>
    </location>
</feature>
<dbReference type="AlphaFoldDB" id="A0A0G1CP84"/>
<reference evidence="2 3" key="1">
    <citation type="journal article" date="2015" name="Nature">
        <title>rRNA introns, odd ribosomes, and small enigmatic genomes across a large radiation of phyla.</title>
        <authorList>
            <person name="Brown C.T."/>
            <person name="Hug L.A."/>
            <person name="Thomas B.C."/>
            <person name="Sharon I."/>
            <person name="Castelle C.J."/>
            <person name="Singh A."/>
            <person name="Wilkins M.J."/>
            <person name="Williams K.H."/>
            <person name="Banfield J.F."/>
        </authorList>
    </citation>
    <scope>NUCLEOTIDE SEQUENCE [LARGE SCALE GENOMIC DNA]</scope>
</reference>
<dbReference type="Gene3D" id="3.40.50.720">
    <property type="entry name" value="NAD(P)-binding Rossmann-like Domain"/>
    <property type="match status" value="1"/>
</dbReference>
<name>A0A0G1CP84_9BACT</name>
<evidence type="ECO:0000313" key="3">
    <source>
        <dbReference type="Proteomes" id="UP000034050"/>
    </source>
</evidence>
<protein>
    <submittedName>
        <fullName evidence="2">Oxidoreductase domain protein</fullName>
    </submittedName>
</protein>
<evidence type="ECO:0000313" key="2">
    <source>
        <dbReference type="EMBL" id="KKS87565.1"/>
    </source>
</evidence>
<sequence length="413" mass="45317">MYDLILKRLEKNSKPVDVIVVGLGFMGFGFVSAARTIPGLKIPLVISRRPGDAKKLLETKGFKVQLEDNPVKIRDKAKLGFICVSDNLDLIKTYENEIVVEMTGTVAYGTDVALRVLGAKKHLVTMNPELEVTVGTELKKIADKNHLVITDVYGDQPGSLSRLINNAKMMGFRPRVVGNMKRYLDKHATQAQMKPWADDKGLAVRQTVSFTDGTKQAIEMNLVANYFGLSLIKPGMLGVPITDIREVLSAFADQTIPEEGVVDYAIGKTLFPGVFVIAEHMDPHQQKYLRYLNMGDGPRYVLFDAYHLTHLEVPTTIAQVALFKQEVINNGLHPKTKTVALAKRNLKTGDKLDGIGGDTVYGSIYAVSECDDCLPVGLTSGAVVRHAISQDQPIQFSDVKLPVNAATKLLGLV</sequence>
<dbReference type="SUPFAM" id="SSF51735">
    <property type="entry name" value="NAD(P)-binding Rossmann-fold domains"/>
    <property type="match status" value="1"/>
</dbReference>
<gene>
    <name evidence="2" type="ORF">UV61_C0002G0286</name>
</gene>
<dbReference type="InterPro" id="IPR048423">
    <property type="entry name" value="DRL_cat"/>
</dbReference>
<evidence type="ECO:0000259" key="1">
    <source>
        <dbReference type="Pfam" id="PF21135"/>
    </source>
</evidence>
<dbReference type="EMBL" id="LCFD01000002">
    <property type="protein sequence ID" value="KKS87565.1"/>
    <property type="molecule type" value="Genomic_DNA"/>
</dbReference>
<dbReference type="PANTHER" id="PTHR37850:SF1">
    <property type="entry name" value="SAF DOMAIN PROTEIN"/>
    <property type="match status" value="1"/>
</dbReference>
<dbReference type="Pfam" id="PF21135">
    <property type="entry name" value="DRL_cat"/>
    <property type="match status" value="1"/>
</dbReference>
<dbReference type="CDD" id="cd11616">
    <property type="entry name" value="SAF_DH_OX_like"/>
    <property type="match status" value="1"/>
</dbReference>
<comment type="caution">
    <text evidence="2">The sequence shown here is derived from an EMBL/GenBank/DDBJ whole genome shotgun (WGS) entry which is preliminary data.</text>
</comment>
<organism evidence="2 3">
    <name type="scientific">Candidatus Gottesmanbacteria bacterium GW2011_GWB1_43_11</name>
    <dbReference type="NCBI Taxonomy" id="1618446"/>
    <lineage>
        <taxon>Bacteria</taxon>
        <taxon>Candidatus Gottesmaniibacteriota</taxon>
    </lineage>
</organism>